<proteinExistence type="predicted"/>
<dbReference type="Proteomes" id="UP000245783">
    <property type="component" value="Unassembled WGS sequence"/>
</dbReference>
<sequence length="166" mass="18185">MQTAPSASQLKIEFIGDLAACAGSHGAQLLLRRHNTMEACPRKWRRRNTRLLARDQADMRRDGHRCPTNSHIYTSKRDSDAVGCCTRTLPWHRASPARLLRACPRGRSGLADPSTALLPMSRFSIVRGTSLAGCGGQSADYIARCSVHLQNLESGCGRALIRFAPS</sequence>
<dbReference type="EMBL" id="KZ819417">
    <property type="protein sequence ID" value="PWN40452.1"/>
    <property type="molecule type" value="Genomic_DNA"/>
</dbReference>
<gene>
    <name evidence="1" type="ORF">IE81DRAFT_221405</name>
</gene>
<reference evidence="1 2" key="1">
    <citation type="journal article" date="2018" name="Mol. Biol. Evol.">
        <title>Broad Genomic Sampling Reveals a Smut Pathogenic Ancestry of the Fungal Clade Ustilaginomycotina.</title>
        <authorList>
            <person name="Kijpornyongpan T."/>
            <person name="Mondo S.J."/>
            <person name="Barry K."/>
            <person name="Sandor L."/>
            <person name="Lee J."/>
            <person name="Lipzen A."/>
            <person name="Pangilinan J."/>
            <person name="LaButti K."/>
            <person name="Hainaut M."/>
            <person name="Henrissat B."/>
            <person name="Grigoriev I.V."/>
            <person name="Spatafora J.W."/>
            <person name="Aime M.C."/>
        </authorList>
    </citation>
    <scope>NUCLEOTIDE SEQUENCE [LARGE SCALE GENOMIC DNA]</scope>
    <source>
        <strain evidence="1 2">MCA 4658</strain>
    </source>
</reference>
<accession>A0A316VSH2</accession>
<dbReference type="InParanoid" id="A0A316VSH2"/>
<organism evidence="1 2">
    <name type="scientific">Ceraceosorus guamensis</name>
    <dbReference type="NCBI Taxonomy" id="1522189"/>
    <lineage>
        <taxon>Eukaryota</taxon>
        <taxon>Fungi</taxon>
        <taxon>Dikarya</taxon>
        <taxon>Basidiomycota</taxon>
        <taxon>Ustilaginomycotina</taxon>
        <taxon>Exobasidiomycetes</taxon>
        <taxon>Ceraceosorales</taxon>
        <taxon>Ceraceosoraceae</taxon>
        <taxon>Ceraceosorus</taxon>
    </lineage>
</organism>
<dbReference type="OrthoDB" id="10465834at2759"/>
<dbReference type="RefSeq" id="XP_025367612.1">
    <property type="nucleotide sequence ID" value="XM_025511051.1"/>
</dbReference>
<evidence type="ECO:0000313" key="1">
    <source>
        <dbReference type="EMBL" id="PWN40452.1"/>
    </source>
</evidence>
<evidence type="ECO:0000313" key="2">
    <source>
        <dbReference type="Proteomes" id="UP000245783"/>
    </source>
</evidence>
<keyword evidence="2" id="KW-1185">Reference proteome</keyword>
<protein>
    <submittedName>
        <fullName evidence="1">Uncharacterized protein</fullName>
    </submittedName>
</protein>
<dbReference type="GeneID" id="37032921"/>
<name>A0A316VSH2_9BASI</name>
<dbReference type="AlphaFoldDB" id="A0A316VSH2"/>